<dbReference type="OrthoDB" id="9789360at2"/>
<dbReference type="Proteomes" id="UP000267798">
    <property type="component" value="Unassembled WGS sequence"/>
</dbReference>
<dbReference type="RefSeq" id="WP_120114183.1">
    <property type="nucleotide sequence ID" value="NZ_QXQB01000007.1"/>
</dbReference>
<keyword evidence="2" id="KW-1185">Reference proteome</keyword>
<comment type="caution">
    <text evidence="1">The sequence shown here is derived from an EMBL/GenBank/DDBJ whole genome shotgun (WGS) entry which is preliminary data.</text>
</comment>
<organism evidence="1 2">
    <name type="scientific">Paenibacillus pinisoli</name>
    <dbReference type="NCBI Taxonomy" id="1276110"/>
    <lineage>
        <taxon>Bacteria</taxon>
        <taxon>Bacillati</taxon>
        <taxon>Bacillota</taxon>
        <taxon>Bacilli</taxon>
        <taxon>Bacillales</taxon>
        <taxon>Paenibacillaceae</taxon>
        <taxon>Paenibacillus</taxon>
    </lineage>
</organism>
<proteinExistence type="predicted"/>
<gene>
    <name evidence="1" type="ORF">D3P09_25120</name>
</gene>
<sequence>MRDKYCLYRIEQLGRQRDVCHIYNNMTDRQLHLDCYKKGLLQETETILAETDGHGRWFERL</sequence>
<evidence type="ECO:0000313" key="1">
    <source>
        <dbReference type="EMBL" id="RJX37186.1"/>
    </source>
</evidence>
<reference evidence="1 2" key="1">
    <citation type="submission" date="2018-09" db="EMBL/GenBank/DDBJ databases">
        <title>Paenibacillus aracenensis nov. sp. isolated from a cave in southern Spain.</title>
        <authorList>
            <person name="Jurado V."/>
            <person name="Gutierrez-Patricio S."/>
            <person name="Gonzalez-Pimentel J.L."/>
            <person name="Miller A.Z."/>
            <person name="Laiz L."/>
            <person name="Saiz-Jimenez C."/>
        </authorList>
    </citation>
    <scope>NUCLEOTIDE SEQUENCE [LARGE SCALE GENOMIC DNA]</scope>
    <source>
        <strain evidence="1 2">JCM 19203</strain>
    </source>
</reference>
<evidence type="ECO:0000313" key="2">
    <source>
        <dbReference type="Proteomes" id="UP000267798"/>
    </source>
</evidence>
<accession>A0A3A6PBW2</accession>
<protein>
    <submittedName>
        <fullName evidence="1">DUF2332 family protein</fullName>
    </submittedName>
</protein>
<dbReference type="EMBL" id="QXQB01000007">
    <property type="protein sequence ID" value="RJX37186.1"/>
    <property type="molecule type" value="Genomic_DNA"/>
</dbReference>
<dbReference type="AlphaFoldDB" id="A0A3A6PBW2"/>
<name>A0A3A6PBW2_9BACL</name>